<proteinExistence type="predicted"/>
<evidence type="ECO:0000313" key="1">
    <source>
        <dbReference type="EMBL" id="KAL3307961.1"/>
    </source>
</evidence>
<dbReference type="AlphaFoldDB" id="A0ABD2PNG7"/>
<dbReference type="EMBL" id="JBJKFK010006143">
    <property type="protein sequence ID" value="KAL3307961.1"/>
    <property type="molecule type" value="Genomic_DNA"/>
</dbReference>
<organism evidence="1 2">
    <name type="scientific">Cichlidogyrus casuarinus</name>
    <dbReference type="NCBI Taxonomy" id="1844966"/>
    <lineage>
        <taxon>Eukaryota</taxon>
        <taxon>Metazoa</taxon>
        <taxon>Spiralia</taxon>
        <taxon>Lophotrochozoa</taxon>
        <taxon>Platyhelminthes</taxon>
        <taxon>Monogenea</taxon>
        <taxon>Monopisthocotylea</taxon>
        <taxon>Dactylogyridea</taxon>
        <taxon>Ancyrocephalidae</taxon>
        <taxon>Cichlidogyrus</taxon>
    </lineage>
</organism>
<dbReference type="Proteomes" id="UP001626550">
    <property type="component" value="Unassembled WGS sequence"/>
</dbReference>
<sequence>MYGDENLPTQLASDEFVKCSAIGGRPPFLNELNAVMDAGLKEASIPDTNDAYMLRLAAHHLFTKPDILDGSNTIYDSETRSLKPLKSFIKGDWMIHDSESEKKYLLLNKVSKTHWSIDRINCCTATLYRVCIRDPNFLPPRDPDTMMRFDRNQSPQNFESNKHGLILTHSPKDYGMGHFLTSVPNRSVCLLYCHNDRVCVTVYYSASSKMCYKAQWMDSPVVIDPTNSTEKPAGSVRAGKLVKKAMVQITDAEHTKLFLAIADGFLTNLEYSEASKFLAQASANCDVEATNKLIHCLYRHNQWNVLEKLPDRLPERHASLDLLASKCASVGLFKTAVSALLKNGKLHEAMQM</sequence>
<accession>A0ABD2PNG7</accession>
<feature type="non-terminal residue" evidence="1">
    <location>
        <position position="352"/>
    </location>
</feature>
<reference evidence="1 2" key="1">
    <citation type="submission" date="2024-11" db="EMBL/GenBank/DDBJ databases">
        <title>Adaptive evolution of stress response genes in parasites aligns with host niche diversity.</title>
        <authorList>
            <person name="Hahn C."/>
            <person name="Resl P."/>
        </authorList>
    </citation>
    <scope>NUCLEOTIDE SEQUENCE [LARGE SCALE GENOMIC DNA]</scope>
    <source>
        <strain evidence="1">EGGRZ-B1_66</strain>
        <tissue evidence="1">Body</tissue>
    </source>
</reference>
<comment type="caution">
    <text evidence="1">The sequence shown here is derived from an EMBL/GenBank/DDBJ whole genome shotgun (WGS) entry which is preliminary data.</text>
</comment>
<keyword evidence="2" id="KW-1185">Reference proteome</keyword>
<name>A0ABD2PNG7_9PLAT</name>
<gene>
    <name evidence="1" type="ORF">Ciccas_013514</name>
</gene>
<evidence type="ECO:0000313" key="2">
    <source>
        <dbReference type="Proteomes" id="UP001626550"/>
    </source>
</evidence>
<protein>
    <submittedName>
        <fullName evidence="1">Uncharacterized protein</fullName>
    </submittedName>
</protein>